<dbReference type="EMBL" id="ASHM01061480">
    <property type="protein sequence ID" value="PNX89988.1"/>
    <property type="molecule type" value="Genomic_DNA"/>
</dbReference>
<name>A0A2K3MGS2_TRIPR</name>
<dbReference type="GO" id="GO:0004252">
    <property type="term" value="F:serine-type endopeptidase activity"/>
    <property type="evidence" value="ECO:0007669"/>
    <property type="project" value="InterPro"/>
</dbReference>
<dbReference type="Gene3D" id="3.40.50.200">
    <property type="entry name" value="Peptidase S8/S53 domain"/>
    <property type="match status" value="1"/>
</dbReference>
<organism evidence="6 7">
    <name type="scientific">Trifolium pratense</name>
    <name type="common">Red clover</name>
    <dbReference type="NCBI Taxonomy" id="57577"/>
    <lineage>
        <taxon>Eukaryota</taxon>
        <taxon>Viridiplantae</taxon>
        <taxon>Streptophyta</taxon>
        <taxon>Embryophyta</taxon>
        <taxon>Tracheophyta</taxon>
        <taxon>Spermatophyta</taxon>
        <taxon>Magnoliopsida</taxon>
        <taxon>eudicotyledons</taxon>
        <taxon>Gunneridae</taxon>
        <taxon>Pentapetalae</taxon>
        <taxon>rosids</taxon>
        <taxon>fabids</taxon>
        <taxon>Fabales</taxon>
        <taxon>Fabaceae</taxon>
        <taxon>Papilionoideae</taxon>
        <taxon>50 kb inversion clade</taxon>
        <taxon>NPAAA clade</taxon>
        <taxon>Hologalegina</taxon>
        <taxon>IRL clade</taxon>
        <taxon>Trifolieae</taxon>
        <taxon>Trifolium</taxon>
    </lineage>
</organism>
<comment type="caution">
    <text evidence="6">The sequence shown here is derived from an EMBL/GenBank/DDBJ whole genome shotgun (WGS) entry which is preliminary data.</text>
</comment>
<protein>
    <submittedName>
        <fullName evidence="6">Subtilisin-like protease-like protein</fullName>
    </submittedName>
</protein>
<feature type="domain" description="Peptidase S8/S53" evidence="5">
    <location>
        <begin position="21"/>
        <end position="146"/>
    </location>
</feature>
<dbReference type="InterPro" id="IPR036852">
    <property type="entry name" value="Peptidase_S8/S53_dom_sf"/>
</dbReference>
<gene>
    <name evidence="6" type="ORF">L195_g046111</name>
</gene>
<comment type="caution">
    <text evidence="4">Lacks conserved residue(s) required for the propagation of feature annotation.</text>
</comment>
<evidence type="ECO:0000259" key="5">
    <source>
        <dbReference type="Pfam" id="PF00082"/>
    </source>
</evidence>
<evidence type="ECO:0000313" key="6">
    <source>
        <dbReference type="EMBL" id="PNX89988.1"/>
    </source>
</evidence>
<dbReference type="STRING" id="57577.A0A2K3MGS2"/>
<comment type="subcellular location">
    <subcellularLocation>
        <location evidence="1">Secreted</location>
    </subcellularLocation>
</comment>
<feature type="non-terminal residue" evidence="6">
    <location>
        <position position="1"/>
    </location>
</feature>
<evidence type="ECO:0000256" key="4">
    <source>
        <dbReference type="PROSITE-ProRule" id="PRU01240"/>
    </source>
</evidence>
<keyword evidence="3" id="KW-0732">Signal</keyword>
<evidence type="ECO:0000313" key="7">
    <source>
        <dbReference type="Proteomes" id="UP000236291"/>
    </source>
</evidence>
<dbReference type="PROSITE" id="PS51892">
    <property type="entry name" value="SUBTILASE"/>
    <property type="match status" value="1"/>
</dbReference>
<dbReference type="InterPro" id="IPR000209">
    <property type="entry name" value="Peptidase_S8/S53_dom"/>
</dbReference>
<dbReference type="GO" id="GO:0006508">
    <property type="term" value="P:proteolysis"/>
    <property type="evidence" value="ECO:0007669"/>
    <property type="project" value="UniProtKB-KW"/>
</dbReference>
<proteinExistence type="inferred from homology"/>
<dbReference type="InterPro" id="IPR045051">
    <property type="entry name" value="SBT"/>
</dbReference>
<reference evidence="6 7" key="2">
    <citation type="journal article" date="2017" name="Front. Plant Sci.">
        <title>Gene Classification and Mining of Molecular Markers Useful in Red Clover (Trifolium pratense) Breeding.</title>
        <authorList>
            <person name="Istvanek J."/>
            <person name="Dluhosova J."/>
            <person name="Dluhos P."/>
            <person name="Patkova L."/>
            <person name="Nedelnik J."/>
            <person name="Repkova J."/>
        </authorList>
    </citation>
    <scope>NUCLEOTIDE SEQUENCE [LARGE SCALE GENOMIC DNA]</scope>
    <source>
        <strain evidence="7">cv. Tatra</strain>
        <tissue evidence="6">Young leaves</tissue>
    </source>
</reference>
<dbReference type="AlphaFoldDB" id="A0A2K3MGS2"/>
<keyword evidence="6" id="KW-0378">Hydrolase</keyword>
<comment type="similarity">
    <text evidence="2 4">Belongs to the peptidase S8 family.</text>
</comment>
<dbReference type="GO" id="GO:0005576">
    <property type="term" value="C:extracellular region"/>
    <property type="evidence" value="ECO:0007669"/>
    <property type="project" value="UniProtKB-SubCell"/>
</dbReference>
<dbReference type="Pfam" id="PF00082">
    <property type="entry name" value="Peptidase_S8"/>
    <property type="match status" value="1"/>
</dbReference>
<evidence type="ECO:0000256" key="1">
    <source>
        <dbReference type="ARBA" id="ARBA00004613"/>
    </source>
</evidence>
<keyword evidence="6" id="KW-0645">Protease</keyword>
<evidence type="ECO:0000256" key="3">
    <source>
        <dbReference type="ARBA" id="ARBA00022729"/>
    </source>
</evidence>
<sequence length="218" mass="23659">RKLIEARYFCDHYQSDGDPSLLFSPHDYSGHGTHTLATTGGNFVPGASSCGLAYGIASGGAPRARVASYKVLWPDDKGGHTSYDQDIMNAYDATINDEVDVLSVSMGDEYPDRKYSYDGSYRSSFKAVANGIVVVKSAGNYGPDPKTLVNCEPWVITVAGSLCLVYIFSGWFSSAPIIFTAHLTCLCLGSMDGEKSSIVHRLSRHDPYFVGQDQVVLF</sequence>
<accession>A0A2K3MGS2</accession>
<dbReference type="PANTHER" id="PTHR10795">
    <property type="entry name" value="PROPROTEIN CONVERTASE SUBTILISIN/KEXIN"/>
    <property type="match status" value="1"/>
</dbReference>
<reference evidence="6 7" key="1">
    <citation type="journal article" date="2014" name="Am. J. Bot.">
        <title>Genome assembly and annotation for red clover (Trifolium pratense; Fabaceae).</title>
        <authorList>
            <person name="Istvanek J."/>
            <person name="Jaros M."/>
            <person name="Krenek A."/>
            <person name="Repkova J."/>
        </authorList>
    </citation>
    <scope>NUCLEOTIDE SEQUENCE [LARGE SCALE GENOMIC DNA]</scope>
    <source>
        <strain evidence="7">cv. Tatra</strain>
        <tissue evidence="6">Young leaves</tissue>
    </source>
</reference>
<evidence type="ECO:0000256" key="2">
    <source>
        <dbReference type="ARBA" id="ARBA00011073"/>
    </source>
</evidence>
<dbReference type="Proteomes" id="UP000236291">
    <property type="component" value="Unassembled WGS sequence"/>
</dbReference>
<dbReference type="SUPFAM" id="SSF52743">
    <property type="entry name" value="Subtilisin-like"/>
    <property type="match status" value="1"/>
</dbReference>